<evidence type="ECO:0000256" key="5">
    <source>
        <dbReference type="ARBA" id="ARBA00022525"/>
    </source>
</evidence>
<dbReference type="PROSITE" id="PS52012">
    <property type="entry name" value="CFEM"/>
    <property type="match status" value="1"/>
</dbReference>
<keyword evidence="20" id="KW-1185">Reference proteome</keyword>
<dbReference type="GO" id="GO:0005576">
    <property type="term" value="C:extracellular region"/>
    <property type="evidence" value="ECO:0007669"/>
    <property type="project" value="UniProtKB-SubCell"/>
</dbReference>
<feature type="transmembrane region" description="Helical" evidence="16">
    <location>
        <begin position="171"/>
        <end position="193"/>
    </location>
</feature>
<evidence type="ECO:0000256" key="7">
    <source>
        <dbReference type="ARBA" id="ARBA00022692"/>
    </source>
</evidence>
<feature type="compositionally biased region" description="Polar residues" evidence="15">
    <location>
        <begin position="426"/>
        <end position="438"/>
    </location>
</feature>
<dbReference type="OrthoDB" id="2496787at2759"/>
<keyword evidence="8 17" id="KW-0732">Signal</keyword>
<feature type="transmembrane region" description="Helical" evidence="16">
    <location>
        <begin position="205"/>
        <end position="232"/>
    </location>
</feature>
<evidence type="ECO:0000313" key="20">
    <source>
        <dbReference type="Proteomes" id="UP000800036"/>
    </source>
</evidence>
<evidence type="ECO:0000256" key="8">
    <source>
        <dbReference type="ARBA" id="ARBA00022729"/>
    </source>
</evidence>
<evidence type="ECO:0000256" key="12">
    <source>
        <dbReference type="ARBA" id="ARBA00023288"/>
    </source>
</evidence>
<feature type="transmembrane region" description="Helical" evidence="16">
    <location>
        <begin position="287"/>
        <end position="305"/>
    </location>
</feature>
<dbReference type="Proteomes" id="UP000800036">
    <property type="component" value="Unassembled WGS sequence"/>
</dbReference>
<keyword evidence="10 16" id="KW-0472">Membrane</keyword>
<reference evidence="19" key="1">
    <citation type="journal article" date="2020" name="Stud. Mycol.">
        <title>101 Dothideomycetes genomes: a test case for predicting lifestyles and emergence of pathogens.</title>
        <authorList>
            <person name="Haridas S."/>
            <person name="Albert R."/>
            <person name="Binder M."/>
            <person name="Bloem J."/>
            <person name="Labutti K."/>
            <person name="Salamov A."/>
            <person name="Andreopoulos B."/>
            <person name="Baker S."/>
            <person name="Barry K."/>
            <person name="Bills G."/>
            <person name="Bluhm B."/>
            <person name="Cannon C."/>
            <person name="Castanera R."/>
            <person name="Culley D."/>
            <person name="Daum C."/>
            <person name="Ezra D."/>
            <person name="Gonzalez J."/>
            <person name="Henrissat B."/>
            <person name="Kuo A."/>
            <person name="Liang C."/>
            <person name="Lipzen A."/>
            <person name="Lutzoni F."/>
            <person name="Magnuson J."/>
            <person name="Mondo S."/>
            <person name="Nolan M."/>
            <person name="Ohm R."/>
            <person name="Pangilinan J."/>
            <person name="Park H.-J."/>
            <person name="Ramirez L."/>
            <person name="Alfaro M."/>
            <person name="Sun H."/>
            <person name="Tritt A."/>
            <person name="Yoshinaga Y."/>
            <person name="Zwiers L.-H."/>
            <person name="Turgeon B."/>
            <person name="Goodwin S."/>
            <person name="Spatafora J."/>
            <person name="Crous P."/>
            <person name="Grigoriev I."/>
        </authorList>
    </citation>
    <scope>NUCLEOTIDE SEQUENCE</scope>
    <source>
        <strain evidence="19">CBS 107.79</strain>
    </source>
</reference>
<feature type="signal peptide" evidence="17">
    <location>
        <begin position="1"/>
        <end position="22"/>
    </location>
</feature>
<dbReference type="Pfam" id="PF05730">
    <property type="entry name" value="CFEM"/>
    <property type="match status" value="1"/>
</dbReference>
<comment type="subcellular location">
    <subcellularLocation>
        <location evidence="2">Membrane</location>
        <topology evidence="2">Lipid-anchor</topology>
        <topology evidence="2">GPI-anchor</topology>
    </subcellularLocation>
    <subcellularLocation>
        <location evidence="1">Membrane</location>
        <topology evidence="1">Multi-pass membrane protein</topology>
    </subcellularLocation>
    <subcellularLocation>
        <location evidence="3">Secreted</location>
    </subcellularLocation>
</comment>
<keyword evidence="11 14" id="KW-1015">Disulfide bond</keyword>
<comment type="similarity">
    <text evidence="4">Belongs to the RBT5 family.</text>
</comment>
<keyword evidence="9 16" id="KW-1133">Transmembrane helix</keyword>
<comment type="caution">
    <text evidence="14">Lacks conserved residue(s) required for the propagation of feature annotation.</text>
</comment>
<evidence type="ECO:0000256" key="1">
    <source>
        <dbReference type="ARBA" id="ARBA00004141"/>
    </source>
</evidence>
<evidence type="ECO:0000256" key="16">
    <source>
        <dbReference type="SAM" id="Phobius"/>
    </source>
</evidence>
<evidence type="ECO:0000256" key="14">
    <source>
        <dbReference type="PROSITE-ProRule" id="PRU01356"/>
    </source>
</evidence>
<evidence type="ECO:0000256" key="4">
    <source>
        <dbReference type="ARBA" id="ARBA00010031"/>
    </source>
</evidence>
<dbReference type="GO" id="GO:0046872">
    <property type="term" value="F:metal ion binding"/>
    <property type="evidence" value="ECO:0007669"/>
    <property type="project" value="UniProtKB-UniRule"/>
</dbReference>
<keyword evidence="14" id="KW-0349">Heme</keyword>
<feature type="transmembrane region" description="Helical" evidence="16">
    <location>
        <begin position="98"/>
        <end position="117"/>
    </location>
</feature>
<dbReference type="PANTHER" id="PTHR33048">
    <property type="entry name" value="PTH11-LIKE INTEGRAL MEMBRANE PROTEIN (AFU_ORTHOLOGUE AFUA_5G11245)"/>
    <property type="match status" value="1"/>
</dbReference>
<sequence length="453" mass="49315">MRLSTAALFFVPLGGLVSLVAGQAMPDCAAKCLQSSLEAQDKCTATDVACICTDAPLNAAIQACVGQSCTVIEALAAQNATQTMCGAEVQDITHITPIISGVSGGLAIIGVVIRVWMSGEDFWLDDAMCVVALVFAIPMATLEFLMSGLGFGKDIWTLTPAQIYRIVQYTWLTEIFWFVSIGCTKLAFLFLYLRVFPRQKLRKTVHVLIGVIMLSIAVFTLIVTVNCLPVTYIWTSWDGLHKGKCINLNAFVWAHAVIDIILDCVIFAIPIPELIKLKMSVKKRVMIVAMFSVGGVGTIVSILRLQTLLAFANSKNPTWDNCPTAYWSVLSCFVGIFCACMPSFRKCFATVFPSCFSSTLQNSNYKDYSGTPNARVSSNQLGQNRSRSRSGLGSALQSFGGITKTVDTNLTVTRIEEDEQELVDMKNSNGEKAPSNWSAGDVTDKSDGERCTR</sequence>
<feature type="transmembrane region" description="Helical" evidence="16">
    <location>
        <begin position="252"/>
        <end position="275"/>
    </location>
</feature>
<protein>
    <recommendedName>
        <fullName evidence="18">CFEM domain-containing protein</fullName>
    </recommendedName>
</protein>
<dbReference type="AlphaFoldDB" id="A0A6A5VEK6"/>
<evidence type="ECO:0000256" key="15">
    <source>
        <dbReference type="SAM" id="MobiDB-lite"/>
    </source>
</evidence>
<keyword evidence="6" id="KW-0325">Glycoprotein</keyword>
<evidence type="ECO:0000256" key="13">
    <source>
        <dbReference type="ARBA" id="ARBA00038359"/>
    </source>
</evidence>
<evidence type="ECO:0000256" key="11">
    <source>
        <dbReference type="ARBA" id="ARBA00023157"/>
    </source>
</evidence>
<accession>A0A6A5VEK6</accession>
<dbReference type="PANTHER" id="PTHR33048:SF143">
    <property type="entry name" value="EXTRACELLULAR MEMBRANE PROTEIN CFEM DOMAIN-CONTAINING PROTEIN-RELATED"/>
    <property type="match status" value="1"/>
</dbReference>
<evidence type="ECO:0000256" key="2">
    <source>
        <dbReference type="ARBA" id="ARBA00004589"/>
    </source>
</evidence>
<keyword evidence="6" id="KW-0336">GPI-anchor</keyword>
<feature type="compositionally biased region" description="Basic and acidic residues" evidence="15">
    <location>
        <begin position="442"/>
        <end position="453"/>
    </location>
</feature>
<feature type="region of interest" description="Disordered" evidence="15">
    <location>
        <begin position="418"/>
        <end position="453"/>
    </location>
</feature>
<organism evidence="19 20">
    <name type="scientific">Bimuria novae-zelandiae CBS 107.79</name>
    <dbReference type="NCBI Taxonomy" id="1447943"/>
    <lineage>
        <taxon>Eukaryota</taxon>
        <taxon>Fungi</taxon>
        <taxon>Dikarya</taxon>
        <taxon>Ascomycota</taxon>
        <taxon>Pezizomycotina</taxon>
        <taxon>Dothideomycetes</taxon>
        <taxon>Pleosporomycetidae</taxon>
        <taxon>Pleosporales</taxon>
        <taxon>Massarineae</taxon>
        <taxon>Didymosphaeriaceae</taxon>
        <taxon>Bimuria</taxon>
    </lineage>
</organism>
<evidence type="ECO:0000256" key="10">
    <source>
        <dbReference type="ARBA" id="ARBA00023136"/>
    </source>
</evidence>
<evidence type="ECO:0000259" key="18">
    <source>
        <dbReference type="PROSITE" id="PS52012"/>
    </source>
</evidence>
<dbReference type="InterPro" id="IPR008427">
    <property type="entry name" value="Extracellular_membr_CFEM_dom"/>
</dbReference>
<dbReference type="SMART" id="SM00747">
    <property type="entry name" value="CFEM"/>
    <property type="match status" value="1"/>
</dbReference>
<feature type="region of interest" description="Disordered" evidence="15">
    <location>
        <begin position="376"/>
        <end position="396"/>
    </location>
</feature>
<keyword evidence="5" id="KW-0964">Secreted</keyword>
<feature type="transmembrane region" description="Helical" evidence="16">
    <location>
        <begin position="129"/>
        <end position="151"/>
    </location>
</feature>
<feature type="domain" description="CFEM" evidence="18">
    <location>
        <begin position="1"/>
        <end position="111"/>
    </location>
</feature>
<feature type="disulfide bond" evidence="14">
    <location>
        <begin position="52"/>
        <end position="85"/>
    </location>
</feature>
<keyword evidence="12" id="KW-0449">Lipoprotein</keyword>
<dbReference type="GO" id="GO:0098552">
    <property type="term" value="C:side of membrane"/>
    <property type="evidence" value="ECO:0007669"/>
    <property type="project" value="UniProtKB-KW"/>
</dbReference>
<dbReference type="InterPro" id="IPR049326">
    <property type="entry name" value="Rhodopsin_dom_fungi"/>
</dbReference>
<dbReference type="EMBL" id="ML976692">
    <property type="protein sequence ID" value="KAF1971667.1"/>
    <property type="molecule type" value="Genomic_DNA"/>
</dbReference>
<evidence type="ECO:0000256" key="9">
    <source>
        <dbReference type="ARBA" id="ARBA00022989"/>
    </source>
</evidence>
<name>A0A6A5VEK6_9PLEO</name>
<evidence type="ECO:0000256" key="3">
    <source>
        <dbReference type="ARBA" id="ARBA00004613"/>
    </source>
</evidence>
<feature type="compositionally biased region" description="Low complexity" evidence="15">
    <location>
        <begin position="377"/>
        <end position="396"/>
    </location>
</feature>
<feature type="transmembrane region" description="Helical" evidence="16">
    <location>
        <begin position="325"/>
        <end position="344"/>
    </location>
</feature>
<keyword evidence="7 16" id="KW-0812">Transmembrane</keyword>
<dbReference type="InterPro" id="IPR052337">
    <property type="entry name" value="SAT4-like"/>
</dbReference>
<evidence type="ECO:0000256" key="6">
    <source>
        <dbReference type="ARBA" id="ARBA00022622"/>
    </source>
</evidence>
<feature type="binding site" description="axial binding residue" evidence="14">
    <location>
        <position position="47"/>
    </location>
    <ligand>
        <name>heme</name>
        <dbReference type="ChEBI" id="CHEBI:30413"/>
    </ligand>
    <ligandPart>
        <name>Fe</name>
        <dbReference type="ChEBI" id="CHEBI:18248"/>
    </ligandPart>
</feature>
<feature type="disulfide bond" evidence="14">
    <location>
        <begin position="43"/>
        <end position="50"/>
    </location>
</feature>
<proteinExistence type="inferred from homology"/>
<gene>
    <name evidence="19" type="ORF">BU23DRAFT_646183</name>
</gene>
<dbReference type="Pfam" id="PF20684">
    <property type="entry name" value="Fung_rhodopsin"/>
    <property type="match status" value="1"/>
</dbReference>
<comment type="similarity">
    <text evidence="13">Belongs to the SAT4 family.</text>
</comment>
<evidence type="ECO:0000313" key="19">
    <source>
        <dbReference type="EMBL" id="KAF1971667.1"/>
    </source>
</evidence>
<feature type="chain" id="PRO_5025588809" description="CFEM domain-containing protein" evidence="17">
    <location>
        <begin position="23"/>
        <end position="453"/>
    </location>
</feature>
<evidence type="ECO:0000256" key="17">
    <source>
        <dbReference type="SAM" id="SignalP"/>
    </source>
</evidence>
<keyword evidence="14" id="KW-0408">Iron</keyword>
<keyword evidence="14" id="KW-0479">Metal-binding</keyword>